<dbReference type="EMBL" id="CAGKOT010000014">
    <property type="protein sequence ID" value="CAB5359926.1"/>
    <property type="molecule type" value="Genomic_DNA"/>
</dbReference>
<organism evidence="1 2">
    <name type="scientific">Rhizophagus irregularis</name>
    <dbReference type="NCBI Taxonomy" id="588596"/>
    <lineage>
        <taxon>Eukaryota</taxon>
        <taxon>Fungi</taxon>
        <taxon>Fungi incertae sedis</taxon>
        <taxon>Mucoromycota</taxon>
        <taxon>Glomeromycotina</taxon>
        <taxon>Glomeromycetes</taxon>
        <taxon>Glomerales</taxon>
        <taxon>Glomeraceae</taxon>
        <taxon>Rhizophagus</taxon>
    </lineage>
</organism>
<dbReference type="Proteomes" id="UP000684084">
    <property type="component" value="Unassembled WGS sequence"/>
</dbReference>
<reference evidence="1" key="1">
    <citation type="submission" date="2020-05" db="EMBL/GenBank/DDBJ databases">
        <authorList>
            <person name="Rincon C."/>
            <person name="Sanders R I."/>
            <person name="Robbins C."/>
            <person name="Chaturvedi A."/>
        </authorList>
    </citation>
    <scope>NUCLEOTIDE SEQUENCE</scope>
    <source>
        <strain evidence="1">CHB12</strain>
    </source>
</reference>
<dbReference type="AlphaFoldDB" id="A0A916E779"/>
<name>A0A916E779_9GLOM</name>
<gene>
    <name evidence="1" type="ORF">CHRIB12_LOCUS8004</name>
</gene>
<evidence type="ECO:0000313" key="1">
    <source>
        <dbReference type="EMBL" id="CAB5359926.1"/>
    </source>
</evidence>
<evidence type="ECO:0000313" key="2">
    <source>
        <dbReference type="Proteomes" id="UP000684084"/>
    </source>
</evidence>
<proteinExistence type="predicted"/>
<dbReference type="OrthoDB" id="2426083at2759"/>
<sequence>MIVNKVIQVTINNNNELWILSQDMGLFKDRKNEVITAAYGKTLTYNIKTFNFNYIKDEKNIKCFWFKFQHTLPKPLLDIATGLIFAKLLQGSYLSCDVPNSYWRLIEKKNLIILF</sequence>
<accession>A0A916E779</accession>
<comment type="caution">
    <text evidence="1">The sequence shown here is derived from an EMBL/GenBank/DDBJ whole genome shotgun (WGS) entry which is preliminary data.</text>
</comment>
<protein>
    <submittedName>
        <fullName evidence="1">Uncharacterized protein</fullName>
    </submittedName>
</protein>